<evidence type="ECO:0000256" key="2">
    <source>
        <dbReference type="ARBA" id="ARBA00022980"/>
    </source>
</evidence>
<organism evidence="8 9">
    <name type="scientific">candidate division WWE3 bacterium GW2011_GWB1_41_6</name>
    <dbReference type="NCBI Taxonomy" id="1619112"/>
    <lineage>
        <taxon>Bacteria</taxon>
        <taxon>Katanobacteria</taxon>
    </lineage>
</organism>
<dbReference type="EMBL" id="LCBS01000014">
    <property type="protein sequence ID" value="KKS16687.1"/>
    <property type="molecule type" value="Genomic_DNA"/>
</dbReference>
<comment type="caution">
    <text evidence="8">The sequence shown here is derived from an EMBL/GenBank/DDBJ whole genome shotgun (WGS) entry which is preliminary data.</text>
</comment>
<proteinExistence type="inferred from homology"/>
<keyword evidence="2 5" id="KW-0689">Ribosomal protein</keyword>
<dbReference type="GO" id="GO:0022627">
    <property type="term" value="C:cytosolic small ribosomal subunit"/>
    <property type="evidence" value="ECO:0007669"/>
    <property type="project" value="TreeGrafter"/>
</dbReference>
<feature type="compositionally biased region" description="Basic and acidic residues" evidence="7">
    <location>
        <begin position="296"/>
        <end position="305"/>
    </location>
</feature>
<dbReference type="CDD" id="cd01425">
    <property type="entry name" value="RPS2"/>
    <property type="match status" value="1"/>
</dbReference>
<evidence type="ECO:0000256" key="5">
    <source>
        <dbReference type="HAMAP-Rule" id="MF_00291"/>
    </source>
</evidence>
<dbReference type="NCBIfam" id="TIGR01011">
    <property type="entry name" value="rpsB_bact"/>
    <property type="match status" value="1"/>
</dbReference>
<dbReference type="InterPro" id="IPR018130">
    <property type="entry name" value="Ribosomal_uS2_CS"/>
</dbReference>
<feature type="compositionally biased region" description="Basic and acidic residues" evidence="7">
    <location>
        <begin position="262"/>
        <end position="272"/>
    </location>
</feature>
<dbReference type="Proteomes" id="UP000034163">
    <property type="component" value="Unassembled WGS sequence"/>
</dbReference>
<evidence type="ECO:0000256" key="6">
    <source>
        <dbReference type="RuleBase" id="RU003631"/>
    </source>
</evidence>
<dbReference type="PRINTS" id="PR00395">
    <property type="entry name" value="RIBOSOMALS2"/>
</dbReference>
<evidence type="ECO:0000313" key="8">
    <source>
        <dbReference type="EMBL" id="KKS16687.1"/>
    </source>
</evidence>
<evidence type="ECO:0000256" key="3">
    <source>
        <dbReference type="ARBA" id="ARBA00023274"/>
    </source>
</evidence>
<dbReference type="PATRIC" id="fig|1619112.3.peg.572"/>
<accession>A0A0G0WX34</accession>
<dbReference type="PROSITE" id="PS00962">
    <property type="entry name" value="RIBOSOMAL_S2_1"/>
    <property type="match status" value="1"/>
</dbReference>
<dbReference type="InterPro" id="IPR023591">
    <property type="entry name" value="Ribosomal_uS2_flav_dom_sf"/>
</dbReference>
<evidence type="ECO:0000256" key="4">
    <source>
        <dbReference type="ARBA" id="ARBA00035256"/>
    </source>
</evidence>
<sequence length="305" mass="34063">MAKYKTPKVEELLDAGVHFGHQTKRWHPKMEPYIFAVRKNIHIIDLEATDKGLKEACEFLFEKAKSGQQIIFVGTKKQAREVVENEAKRSGALYVTERWIGGTLTNFRVIKRNIDKLVGQMKDRESGELEKYTKKERLLIDREIEKQQRNIGGILTLNGDPAAMFVVDARRERTAIREAKRAGVPVVALVDTNSDPGQVDIVIPGNDDAIKSIAMILKVVSTAVEEGYKEFANKSQANKEPEAAVKPVESSADTAVQVSVDEAPRISDDAALDESLKETVEVLEEEVEQAVDEDESKTVKTSKEE</sequence>
<dbReference type="SUPFAM" id="SSF52313">
    <property type="entry name" value="Ribosomal protein S2"/>
    <property type="match status" value="1"/>
</dbReference>
<dbReference type="GO" id="GO:0003735">
    <property type="term" value="F:structural constituent of ribosome"/>
    <property type="evidence" value="ECO:0007669"/>
    <property type="project" value="InterPro"/>
</dbReference>
<evidence type="ECO:0000256" key="7">
    <source>
        <dbReference type="SAM" id="MobiDB-lite"/>
    </source>
</evidence>
<feature type="compositionally biased region" description="Acidic residues" evidence="7">
    <location>
        <begin position="284"/>
        <end position="295"/>
    </location>
</feature>
<feature type="compositionally biased region" description="Basic and acidic residues" evidence="7">
    <location>
        <begin position="234"/>
        <end position="243"/>
    </location>
</feature>
<feature type="region of interest" description="Disordered" evidence="7">
    <location>
        <begin position="284"/>
        <end position="305"/>
    </location>
</feature>
<gene>
    <name evidence="5" type="primary">rpsB</name>
    <name evidence="8" type="ORF">UU72_C0014G0003</name>
</gene>
<evidence type="ECO:0000313" key="9">
    <source>
        <dbReference type="Proteomes" id="UP000034163"/>
    </source>
</evidence>
<protein>
    <recommendedName>
        <fullName evidence="4 5">Small ribosomal subunit protein uS2</fullName>
    </recommendedName>
</protein>
<dbReference type="AlphaFoldDB" id="A0A0G0WX34"/>
<dbReference type="Pfam" id="PF00318">
    <property type="entry name" value="Ribosomal_S2"/>
    <property type="match status" value="1"/>
</dbReference>
<dbReference type="Gene3D" id="1.10.287.610">
    <property type="entry name" value="Helix hairpin bin"/>
    <property type="match status" value="1"/>
</dbReference>
<dbReference type="HAMAP" id="MF_00291_B">
    <property type="entry name" value="Ribosomal_uS2_B"/>
    <property type="match status" value="1"/>
</dbReference>
<dbReference type="InterPro" id="IPR005706">
    <property type="entry name" value="Ribosomal_uS2_bac/mit/plastid"/>
</dbReference>
<dbReference type="Gene3D" id="3.40.50.10490">
    <property type="entry name" value="Glucose-6-phosphate isomerase like protein, domain 1"/>
    <property type="match status" value="1"/>
</dbReference>
<dbReference type="PANTHER" id="PTHR12534:SF0">
    <property type="entry name" value="SMALL RIBOSOMAL SUBUNIT PROTEIN US2M"/>
    <property type="match status" value="1"/>
</dbReference>
<comment type="similarity">
    <text evidence="1 5 6">Belongs to the universal ribosomal protein uS2 family.</text>
</comment>
<keyword evidence="3 5" id="KW-0687">Ribonucleoprotein</keyword>
<dbReference type="PROSITE" id="PS00963">
    <property type="entry name" value="RIBOSOMAL_S2_2"/>
    <property type="match status" value="1"/>
</dbReference>
<dbReference type="GO" id="GO:0006412">
    <property type="term" value="P:translation"/>
    <property type="evidence" value="ECO:0007669"/>
    <property type="project" value="UniProtKB-UniRule"/>
</dbReference>
<feature type="region of interest" description="Disordered" evidence="7">
    <location>
        <begin position="234"/>
        <end position="272"/>
    </location>
</feature>
<dbReference type="InterPro" id="IPR001865">
    <property type="entry name" value="Ribosomal_uS2"/>
</dbReference>
<evidence type="ECO:0000256" key="1">
    <source>
        <dbReference type="ARBA" id="ARBA00006242"/>
    </source>
</evidence>
<dbReference type="PANTHER" id="PTHR12534">
    <property type="entry name" value="30S RIBOSOMAL PROTEIN S2 PROKARYOTIC AND ORGANELLAR"/>
    <property type="match status" value="1"/>
</dbReference>
<reference evidence="8 9" key="1">
    <citation type="journal article" date="2015" name="Nature">
        <title>rRNA introns, odd ribosomes, and small enigmatic genomes across a large radiation of phyla.</title>
        <authorList>
            <person name="Brown C.T."/>
            <person name="Hug L.A."/>
            <person name="Thomas B.C."/>
            <person name="Sharon I."/>
            <person name="Castelle C.J."/>
            <person name="Singh A."/>
            <person name="Wilkins M.J."/>
            <person name="Williams K.H."/>
            <person name="Banfield J.F."/>
        </authorList>
    </citation>
    <scope>NUCLEOTIDE SEQUENCE [LARGE SCALE GENOMIC DNA]</scope>
</reference>
<name>A0A0G0WX34_UNCKA</name>